<evidence type="ECO:0000313" key="2">
    <source>
        <dbReference type="Proteomes" id="UP000308600"/>
    </source>
</evidence>
<protein>
    <submittedName>
        <fullName evidence="1">Uncharacterized protein</fullName>
    </submittedName>
</protein>
<name>A0ACD3AJM1_9AGAR</name>
<keyword evidence="2" id="KW-1185">Reference proteome</keyword>
<accession>A0ACD3AJM1</accession>
<evidence type="ECO:0000313" key="1">
    <source>
        <dbReference type="EMBL" id="TFK65950.1"/>
    </source>
</evidence>
<dbReference type="Proteomes" id="UP000308600">
    <property type="component" value="Unassembled WGS sequence"/>
</dbReference>
<gene>
    <name evidence="1" type="ORF">BDN72DRAFT_173026</name>
</gene>
<reference evidence="1 2" key="1">
    <citation type="journal article" date="2019" name="Nat. Ecol. Evol.">
        <title>Megaphylogeny resolves global patterns of mushroom evolution.</title>
        <authorList>
            <person name="Varga T."/>
            <person name="Krizsan K."/>
            <person name="Foldi C."/>
            <person name="Dima B."/>
            <person name="Sanchez-Garcia M."/>
            <person name="Sanchez-Ramirez S."/>
            <person name="Szollosi G.J."/>
            <person name="Szarkandi J.G."/>
            <person name="Papp V."/>
            <person name="Albert L."/>
            <person name="Andreopoulos W."/>
            <person name="Angelini C."/>
            <person name="Antonin V."/>
            <person name="Barry K.W."/>
            <person name="Bougher N.L."/>
            <person name="Buchanan P."/>
            <person name="Buyck B."/>
            <person name="Bense V."/>
            <person name="Catcheside P."/>
            <person name="Chovatia M."/>
            <person name="Cooper J."/>
            <person name="Damon W."/>
            <person name="Desjardin D."/>
            <person name="Finy P."/>
            <person name="Geml J."/>
            <person name="Haridas S."/>
            <person name="Hughes K."/>
            <person name="Justo A."/>
            <person name="Karasinski D."/>
            <person name="Kautmanova I."/>
            <person name="Kiss B."/>
            <person name="Kocsube S."/>
            <person name="Kotiranta H."/>
            <person name="LaButti K.M."/>
            <person name="Lechner B.E."/>
            <person name="Liimatainen K."/>
            <person name="Lipzen A."/>
            <person name="Lukacs Z."/>
            <person name="Mihaltcheva S."/>
            <person name="Morgado L.N."/>
            <person name="Niskanen T."/>
            <person name="Noordeloos M.E."/>
            <person name="Ohm R.A."/>
            <person name="Ortiz-Santana B."/>
            <person name="Ovrebo C."/>
            <person name="Racz N."/>
            <person name="Riley R."/>
            <person name="Savchenko A."/>
            <person name="Shiryaev A."/>
            <person name="Soop K."/>
            <person name="Spirin V."/>
            <person name="Szebenyi C."/>
            <person name="Tomsovsky M."/>
            <person name="Tulloss R.E."/>
            <person name="Uehling J."/>
            <person name="Grigoriev I.V."/>
            <person name="Vagvolgyi C."/>
            <person name="Papp T."/>
            <person name="Martin F.M."/>
            <person name="Miettinen O."/>
            <person name="Hibbett D.S."/>
            <person name="Nagy L.G."/>
        </authorList>
    </citation>
    <scope>NUCLEOTIDE SEQUENCE [LARGE SCALE GENOMIC DNA]</scope>
    <source>
        <strain evidence="1 2">NL-1719</strain>
    </source>
</reference>
<organism evidence="1 2">
    <name type="scientific">Pluteus cervinus</name>
    <dbReference type="NCBI Taxonomy" id="181527"/>
    <lineage>
        <taxon>Eukaryota</taxon>
        <taxon>Fungi</taxon>
        <taxon>Dikarya</taxon>
        <taxon>Basidiomycota</taxon>
        <taxon>Agaricomycotina</taxon>
        <taxon>Agaricomycetes</taxon>
        <taxon>Agaricomycetidae</taxon>
        <taxon>Agaricales</taxon>
        <taxon>Pluteineae</taxon>
        <taxon>Pluteaceae</taxon>
        <taxon>Pluteus</taxon>
    </lineage>
</organism>
<dbReference type="EMBL" id="ML208420">
    <property type="protein sequence ID" value="TFK65950.1"/>
    <property type="molecule type" value="Genomic_DNA"/>
</dbReference>
<proteinExistence type="predicted"/>
<sequence>MLTTLFNSPSRSTTALEPEMQSLFTPDPTPPPPGPLPRARLSHVEVPRYSRAALREYKPMKESKPDSSPKKRTLTSYKSSPRSFRQVLSPELLSHSLPPQRIVPAPSQPRSQPRTRPRAYSTSTRQSSPEIPLTISHHKPSAKASTSLSTRNNGPQARLSVEEAITASLAHNATLGSLSPVPAVRRSSSKIKNGGSGPSKGLTKSTSAAGGVKRKLTKATEEEGAKKKKQKVIADEEPYSPSKLLGDKREPQQRKRQSPRKAQKSPQRQPLSNNLLASSTLSQRQLSETAFVQLDEEEELLKLYFDIVPLIEEEVIDGNLTHLKTDVGMKAGVEITYHPPKGKEKEGDSKVSQGPVETWFAKLQNQRPLSRGQGFRNDADISIGPRVWAWYDHPLSVRPRWNDGQPSQDVDELEDDPFNSTSPTKSKSKHKRRRSGGLPGDSAEVPIVMDEDDAGDGVGGSPSKIPRPRPKTKERTKERSPVKTVVNGAVGMGTGSFSGVDRGLACMEVQTSDDFLAVPSEQGPSALDLNPAYHSIMSSDLLDDATTRMLVDQMEDFAPGAEMDLTTNYPGLLDDVGLSMNTLGDNYDVYGIAASSPLIKNALRPHAPADAGLFPSPHPHTPTFDLNRASKDIISPDDPNGAHAYPWTLHAHGQLLSPTSHSQAQLFGNGTIDPSLLLSEQDHIQDQAQVEGRDPSPSPVIRRVQHDHEAGIVTIRSAGNDSYKGKEVVRVGGAGDETKPDGMIGGRTKRVRRPSKKYPDMVASTTLRLSGSPFSPSLSPSLGEASSRPAKRSLPPDISPIVIPDGDSEYAALMPTRWHYSASRKRQRSPSVPSYSPTVSSTSATSSLRTGSRAMSNPRQSNNIAKGNGVEEDEDGKDFTAMKYHDITPKGPGGPSKKPLTQITKPVSAVASTSKLKAKPTKTATGAGVRKGRKGVEWPMVEEAFFCHHCRTRSFKQSFVCASCPKRYCCRCLALKYDPPIHPDPTSLIWNCPACDDACTCDICTRRRGEVYVSFRTGKPASPPPSWVPPKAKEKEATVELEEIWVPSPDLNELGKVPVKGPLTYWAVIYGLDGEAMGKAYRQGDQQGDKEELVALPLNGEASFRKPNDHCVEVPVKRTSSSRRDITATPAPPKTRRRVYVGEVPPCWKFSPSIQTAEINPAPKADKKSWNQRNYIGNKEVLFMKCKLNDEDYRDDEDTDAEGETDAEELEDDDGAAHWNEHGINRIGPPGVHRTKSISGLGNEPMSPLTDLGDGEFSSLPHQTPAADGVPALLELRTSVPILTPPVAADNPLPIGISPVDSLGPSFATVSLGSDEFASLPSTGSGSATAVGDSPIENPSQCVPEVGCAIVVVESNGPTDESIGVGSPNGSDVVLASVLAMACEAAQVPYRVAV</sequence>